<proteinExistence type="inferred from homology"/>
<dbReference type="Pfam" id="PF02865">
    <property type="entry name" value="STAT_int"/>
    <property type="match status" value="1"/>
</dbReference>
<dbReference type="InterPro" id="IPR008967">
    <property type="entry name" value="p53-like_TF_DNA-bd_sf"/>
</dbReference>
<evidence type="ECO:0000256" key="7">
    <source>
        <dbReference type="ARBA" id="ARBA00022990"/>
    </source>
</evidence>
<dbReference type="Pfam" id="PF21354">
    <property type="entry name" value="STAT_linker"/>
    <property type="match status" value="1"/>
</dbReference>
<evidence type="ECO:0000313" key="19">
    <source>
        <dbReference type="Proteomes" id="UP000694403"/>
    </source>
</evidence>
<evidence type="ECO:0000256" key="11">
    <source>
        <dbReference type="ARBA" id="ARBA00023159"/>
    </source>
</evidence>
<dbReference type="SUPFAM" id="SSF47655">
    <property type="entry name" value="STAT"/>
    <property type="match status" value="1"/>
</dbReference>
<accession>A0A8C3SZ36</accession>
<evidence type="ECO:0000256" key="13">
    <source>
        <dbReference type="ARBA" id="ARBA00023242"/>
    </source>
</evidence>
<dbReference type="InterPro" id="IPR015988">
    <property type="entry name" value="STAT_TF_CC"/>
</dbReference>
<dbReference type="InterPro" id="IPR013799">
    <property type="entry name" value="STAT_TF_prot_interaction"/>
</dbReference>
<dbReference type="GO" id="GO:0000977">
    <property type="term" value="F:RNA polymerase II transcription regulatory region sequence-specific DNA binding"/>
    <property type="evidence" value="ECO:0007669"/>
    <property type="project" value="UniProtKB-ARBA"/>
</dbReference>
<dbReference type="GO" id="GO:0005737">
    <property type="term" value="C:cytoplasm"/>
    <property type="evidence" value="ECO:0007669"/>
    <property type="project" value="UniProtKB-SubCell"/>
</dbReference>
<dbReference type="InterPro" id="IPR012345">
    <property type="entry name" value="STAT_TF_DNA-bd_N"/>
</dbReference>
<dbReference type="InterPro" id="IPR036535">
    <property type="entry name" value="STAT_N_sf"/>
</dbReference>
<keyword evidence="19" id="KW-1185">Reference proteome</keyword>
<dbReference type="Gene3D" id="3.30.505.10">
    <property type="entry name" value="SH2 domain"/>
    <property type="match status" value="1"/>
</dbReference>
<evidence type="ECO:0000256" key="5">
    <source>
        <dbReference type="ARBA" id="ARBA00022553"/>
    </source>
</evidence>
<evidence type="ECO:0000256" key="14">
    <source>
        <dbReference type="ARBA" id="ARBA00054127"/>
    </source>
</evidence>
<keyword evidence="11" id="KW-0010">Activator</keyword>
<dbReference type="Proteomes" id="UP000694403">
    <property type="component" value="Unplaced"/>
</dbReference>
<dbReference type="SMART" id="SM00964">
    <property type="entry name" value="STAT_int"/>
    <property type="match status" value="1"/>
</dbReference>
<dbReference type="AlphaFoldDB" id="A0A8C3SZ36"/>
<sequence length="761" mass="84017">MSLWSLVSHMPPEPFSGLFGEFPRDLRSLLGDWLENQPWEFITGADSFCTGAAGALLSAMVEKLRGLAGGNGQQCQALQHISNLENTYRRDPLRLVAIVKGILEGERAALLKRDRHLPLSFHRRQEELKFGLDLQRLQHRVGEIQALQERWKQMGDGTRGERGRGEDLPALILEAVKELEGAKLQVLNRLHIWKRQQQLAGNGAVFEENLAPLQKRCENLVDIYFQLQQQVVAVGGELGSDLLSRLLERLNTVLSALVESSFLVEKQPPQVLKTQTKFQASVRFLLGPRLLQASAKPYVVKADMVTEKQARELALGGYGTPESTGEIVHNTVAMEINSTSATSCATFKNMLLKKIKRCERKGSESVTEEKCAVLFSTDVTLGPSNLPFHLQALSLPIVVIVHGNQDNNAKATVLWDNAFSELERVPFVVAERVPWEKMCETLNLRFMAEVQTSKGLLPEHYFFLAQKIFNNSSASPEDFHNRSVSWAQFNKEILPGRGFTFWQWFDGVLDLTKRCLKSYWSDRWVSGPGKGVLTPSPHPIPIPTFPLPSELGGEGGQRGGGSSQVENIQPFSAKDLHIRSLGDRIRDLGQLRNLYPNKPKDQAFGSHYNKEQMGKDGRGYVSTAIKMTVEKAAPPGVSPSRPAPRPGEHLQLAGATPRAARGSPAPGADARHVVRLQRPPCCFQSVPGPYISPRGQQVGLPFHAHGLDGASQPWAKRGPKPGVNPRWPRARGWHPAEAVVQPVPLAAVSLPGAIRAAPGLL</sequence>
<keyword evidence="9" id="KW-0805">Transcription regulation</keyword>
<reference evidence="18" key="2">
    <citation type="submission" date="2025-09" db="UniProtKB">
        <authorList>
            <consortium name="Ensembl"/>
        </authorList>
    </citation>
    <scope>IDENTIFICATION</scope>
</reference>
<organism evidence="18 19">
    <name type="scientific">Chelydra serpentina</name>
    <name type="common">Snapping turtle</name>
    <name type="synonym">Testudo serpentina</name>
    <dbReference type="NCBI Taxonomy" id="8475"/>
    <lineage>
        <taxon>Eukaryota</taxon>
        <taxon>Metazoa</taxon>
        <taxon>Chordata</taxon>
        <taxon>Craniata</taxon>
        <taxon>Vertebrata</taxon>
        <taxon>Euteleostomi</taxon>
        <taxon>Archelosauria</taxon>
        <taxon>Testudinata</taxon>
        <taxon>Testudines</taxon>
        <taxon>Cryptodira</taxon>
        <taxon>Durocryptodira</taxon>
        <taxon>Americhelydia</taxon>
        <taxon>Chelydroidea</taxon>
        <taxon>Chelydridae</taxon>
        <taxon>Chelydra</taxon>
    </lineage>
</organism>
<keyword evidence="8" id="KW-0727">SH2 domain</keyword>
<evidence type="ECO:0000256" key="1">
    <source>
        <dbReference type="ARBA" id="ARBA00004123"/>
    </source>
</evidence>
<evidence type="ECO:0000256" key="9">
    <source>
        <dbReference type="ARBA" id="ARBA00023015"/>
    </source>
</evidence>
<evidence type="ECO:0000256" key="6">
    <source>
        <dbReference type="ARBA" id="ARBA00022765"/>
    </source>
</evidence>
<keyword evidence="10" id="KW-0238">DNA-binding</keyword>
<evidence type="ECO:0000256" key="12">
    <source>
        <dbReference type="ARBA" id="ARBA00023163"/>
    </source>
</evidence>
<dbReference type="Gene3D" id="2.60.40.630">
    <property type="entry name" value="STAT transcription factor, DNA-binding domain"/>
    <property type="match status" value="1"/>
</dbReference>
<reference evidence="18" key="1">
    <citation type="submission" date="2025-08" db="UniProtKB">
        <authorList>
            <consortium name="Ensembl"/>
        </authorList>
    </citation>
    <scope>IDENTIFICATION</scope>
</reference>
<dbReference type="InterPro" id="IPR048988">
    <property type="entry name" value="STAT_linker"/>
</dbReference>
<keyword evidence="6" id="KW-0013">ADP-ribosylation</keyword>
<dbReference type="PANTHER" id="PTHR11801">
    <property type="entry name" value="SIGNAL TRANSDUCER AND ACTIVATOR OF TRANSCRIPTION"/>
    <property type="match status" value="1"/>
</dbReference>
<dbReference type="Ensembl" id="ENSCSRT00000021395.1">
    <property type="protein sequence ID" value="ENSCSRP00000020486.1"/>
    <property type="gene ID" value="ENSCSRG00000015551.1"/>
</dbReference>
<evidence type="ECO:0000256" key="2">
    <source>
        <dbReference type="ARBA" id="ARBA00004496"/>
    </source>
</evidence>
<dbReference type="InterPro" id="IPR013800">
    <property type="entry name" value="STAT_TF_alpha"/>
</dbReference>
<dbReference type="Pfam" id="PF01017">
    <property type="entry name" value="STAT_alpha"/>
    <property type="match status" value="1"/>
</dbReference>
<dbReference type="SUPFAM" id="SSF48092">
    <property type="entry name" value="Transcription factor STAT-4 N-domain"/>
    <property type="match status" value="1"/>
</dbReference>
<keyword evidence="13" id="KW-0539">Nucleus</keyword>
<dbReference type="GO" id="GO:0035771">
    <property type="term" value="P:interleukin-4-mediated signaling pathway"/>
    <property type="evidence" value="ECO:0007669"/>
    <property type="project" value="UniProtKB-ARBA"/>
</dbReference>
<dbReference type="Gene3D" id="1.10.238.10">
    <property type="entry name" value="EF-hand"/>
    <property type="match status" value="1"/>
</dbReference>
<feature type="region of interest" description="Disordered" evidence="16">
    <location>
        <begin position="594"/>
        <end position="615"/>
    </location>
</feature>
<dbReference type="InterPro" id="IPR036860">
    <property type="entry name" value="SH2_dom_sf"/>
</dbReference>
<evidence type="ECO:0000256" key="8">
    <source>
        <dbReference type="ARBA" id="ARBA00022999"/>
    </source>
</evidence>
<dbReference type="Gene3D" id="1.10.532.10">
    <property type="entry name" value="STAT transcription factor, N-terminal domain"/>
    <property type="match status" value="1"/>
</dbReference>
<dbReference type="InterPro" id="IPR013801">
    <property type="entry name" value="STAT_TF_DNA-bd"/>
</dbReference>
<evidence type="ECO:0000256" key="4">
    <source>
        <dbReference type="ARBA" id="ARBA00022490"/>
    </source>
</evidence>
<dbReference type="GO" id="GO:0005634">
    <property type="term" value="C:nucleus"/>
    <property type="evidence" value="ECO:0007669"/>
    <property type="project" value="UniProtKB-SubCell"/>
</dbReference>
<evidence type="ECO:0000256" key="3">
    <source>
        <dbReference type="ARBA" id="ARBA00005586"/>
    </source>
</evidence>
<comment type="similarity">
    <text evidence="3">Belongs to the transcription factor STAT family.</text>
</comment>
<protein>
    <submittedName>
        <fullName evidence="18">Signal transducer and activator of transcription 6</fullName>
    </submittedName>
</protein>
<feature type="region of interest" description="Disordered" evidence="16">
    <location>
        <begin position="632"/>
        <end position="668"/>
    </location>
</feature>
<name>A0A8C3SZ36_CHESE</name>
<dbReference type="CDD" id="cd16856">
    <property type="entry name" value="STAT6_CCD"/>
    <property type="match status" value="1"/>
</dbReference>
<dbReference type="SUPFAM" id="SSF49417">
    <property type="entry name" value="p53-like transcription factors"/>
    <property type="match status" value="1"/>
</dbReference>
<keyword evidence="12" id="KW-0804">Transcription</keyword>
<dbReference type="Gene3D" id="1.20.1050.20">
    <property type="entry name" value="STAT transcription factor, all-alpha domain"/>
    <property type="match status" value="1"/>
</dbReference>
<dbReference type="InterPro" id="IPR001217">
    <property type="entry name" value="STAT"/>
</dbReference>
<evidence type="ECO:0000256" key="15">
    <source>
        <dbReference type="ARBA" id="ARBA00065891"/>
    </source>
</evidence>
<evidence type="ECO:0000256" key="16">
    <source>
        <dbReference type="SAM" id="MobiDB-lite"/>
    </source>
</evidence>
<dbReference type="Pfam" id="PF02864">
    <property type="entry name" value="STAT_bind"/>
    <property type="match status" value="1"/>
</dbReference>
<comment type="subcellular location">
    <subcellularLocation>
        <location evidence="2">Cytoplasm</location>
    </subcellularLocation>
    <subcellularLocation>
        <location evidence="1">Nucleus</location>
    </subcellularLocation>
</comment>
<dbReference type="FunFam" id="2.60.40.630:FF:000003">
    <property type="entry name" value="Signal transducer and transcription activator 6"/>
    <property type="match status" value="1"/>
</dbReference>
<keyword evidence="7" id="KW-0007">Acetylation</keyword>
<dbReference type="FunFam" id="1.10.238.10:FF:000029">
    <property type="entry name" value="Signal transducer and transcription activator 6"/>
    <property type="match status" value="1"/>
</dbReference>
<feature type="domain" description="STAT transcription factor protein interaction" evidence="17">
    <location>
        <begin position="2"/>
        <end position="116"/>
    </location>
</feature>
<feature type="compositionally biased region" description="Low complexity" evidence="16">
    <location>
        <begin position="653"/>
        <end position="668"/>
    </location>
</feature>
<comment type="subunit">
    <text evidence="15">Forms a homodimer or a heterodimer with a related family member. Interacts with NCOA1 via its C-terminal LXXLL motif.</text>
</comment>
<evidence type="ECO:0000313" key="18">
    <source>
        <dbReference type="Ensembl" id="ENSCSRP00000020486.1"/>
    </source>
</evidence>
<comment type="function">
    <text evidence="14">Carries out a dual function: signal transduction and activation of transcription. Involved in IL4/interleukin-4- and IL3/interleukin-3-mediated signaling.</text>
</comment>
<dbReference type="CDD" id="cd16850">
    <property type="entry name" value="STAT6_DBD"/>
    <property type="match status" value="1"/>
</dbReference>
<evidence type="ECO:0000259" key="17">
    <source>
        <dbReference type="SMART" id="SM00964"/>
    </source>
</evidence>
<dbReference type="FunFam" id="1.20.1050.20:FF:000004">
    <property type="entry name" value="Signal transducer and transcription activator 6"/>
    <property type="match status" value="1"/>
</dbReference>
<keyword evidence="4" id="KW-0963">Cytoplasm</keyword>
<dbReference type="SUPFAM" id="SSF55550">
    <property type="entry name" value="SH2 domain"/>
    <property type="match status" value="1"/>
</dbReference>
<dbReference type="GO" id="GO:0001228">
    <property type="term" value="F:DNA-binding transcription activator activity, RNA polymerase II-specific"/>
    <property type="evidence" value="ECO:0007669"/>
    <property type="project" value="UniProtKB-ARBA"/>
</dbReference>
<evidence type="ECO:0000256" key="10">
    <source>
        <dbReference type="ARBA" id="ARBA00023125"/>
    </source>
</evidence>
<keyword evidence="5" id="KW-0597">Phosphoprotein</keyword>